<gene>
    <name evidence="12" type="ORF">BDD14_5798</name>
</gene>
<evidence type="ECO:0000256" key="6">
    <source>
        <dbReference type="ARBA" id="ARBA00023136"/>
    </source>
</evidence>
<dbReference type="InterPro" id="IPR011014">
    <property type="entry name" value="MscS_channel_TM-2"/>
</dbReference>
<dbReference type="InterPro" id="IPR010920">
    <property type="entry name" value="LSM_dom_sf"/>
</dbReference>
<name>A0A4V2G353_9BACT</name>
<comment type="subcellular location">
    <subcellularLocation>
        <location evidence="1">Cell membrane</location>
        <topology evidence="1">Multi-pass membrane protein</topology>
    </subcellularLocation>
</comment>
<keyword evidence="3" id="KW-1003">Cell membrane</keyword>
<dbReference type="PROSITE" id="PS01246">
    <property type="entry name" value="UPF0003"/>
    <property type="match status" value="1"/>
</dbReference>
<evidence type="ECO:0000256" key="5">
    <source>
        <dbReference type="ARBA" id="ARBA00022989"/>
    </source>
</evidence>
<keyword evidence="6 8" id="KW-0472">Membrane</keyword>
<evidence type="ECO:0000256" key="3">
    <source>
        <dbReference type="ARBA" id="ARBA00022475"/>
    </source>
</evidence>
<feature type="domain" description="Mechanosensitive ion channel transmembrane helices 2/3" evidence="11">
    <location>
        <begin position="336"/>
        <end position="376"/>
    </location>
</feature>
<dbReference type="PANTHER" id="PTHR30566:SF5">
    <property type="entry name" value="MECHANOSENSITIVE ION CHANNEL PROTEIN 1, MITOCHONDRIAL-RELATED"/>
    <property type="match status" value="1"/>
</dbReference>
<dbReference type="SUPFAM" id="SSF82861">
    <property type="entry name" value="Mechanosensitive channel protein MscS (YggB), transmembrane region"/>
    <property type="match status" value="1"/>
</dbReference>
<dbReference type="PANTHER" id="PTHR30566">
    <property type="entry name" value="YNAI-RELATED MECHANOSENSITIVE ION CHANNEL"/>
    <property type="match status" value="1"/>
</dbReference>
<comment type="similarity">
    <text evidence="2">Belongs to the MscS (TC 1.A.23) family.</text>
</comment>
<evidence type="ECO:0000313" key="13">
    <source>
        <dbReference type="Proteomes" id="UP000292958"/>
    </source>
</evidence>
<dbReference type="InterPro" id="IPR049142">
    <property type="entry name" value="MS_channel_1st"/>
</dbReference>
<dbReference type="Gene3D" id="1.10.287.1260">
    <property type="match status" value="1"/>
</dbReference>
<evidence type="ECO:0000256" key="1">
    <source>
        <dbReference type="ARBA" id="ARBA00004651"/>
    </source>
</evidence>
<dbReference type="Proteomes" id="UP000292958">
    <property type="component" value="Unassembled WGS sequence"/>
</dbReference>
<feature type="transmembrane region" description="Helical" evidence="8">
    <location>
        <begin position="285"/>
        <end position="308"/>
    </location>
</feature>
<dbReference type="InterPro" id="IPR011066">
    <property type="entry name" value="MscS_channel_C_sf"/>
</dbReference>
<dbReference type="GO" id="GO:0005886">
    <property type="term" value="C:plasma membrane"/>
    <property type="evidence" value="ECO:0007669"/>
    <property type="project" value="UniProtKB-SubCell"/>
</dbReference>
<dbReference type="GO" id="GO:0008381">
    <property type="term" value="F:mechanosensitive monoatomic ion channel activity"/>
    <property type="evidence" value="ECO:0007669"/>
    <property type="project" value="UniProtKB-ARBA"/>
</dbReference>
<comment type="caution">
    <text evidence="12">The sequence shown here is derived from an EMBL/GenBank/DDBJ whole genome shotgun (WGS) entry which is preliminary data.</text>
</comment>
<organism evidence="12 13">
    <name type="scientific">Edaphobacter modestus</name>
    <dbReference type="NCBI Taxonomy" id="388466"/>
    <lineage>
        <taxon>Bacteria</taxon>
        <taxon>Pseudomonadati</taxon>
        <taxon>Acidobacteriota</taxon>
        <taxon>Terriglobia</taxon>
        <taxon>Terriglobales</taxon>
        <taxon>Acidobacteriaceae</taxon>
        <taxon>Edaphobacter</taxon>
    </lineage>
</organism>
<dbReference type="InterPro" id="IPR006686">
    <property type="entry name" value="MscS_channel_CS"/>
</dbReference>
<dbReference type="SUPFAM" id="SSF82689">
    <property type="entry name" value="Mechanosensitive channel protein MscS (YggB), C-terminal domain"/>
    <property type="match status" value="1"/>
</dbReference>
<evidence type="ECO:0000256" key="8">
    <source>
        <dbReference type="SAM" id="Phobius"/>
    </source>
</evidence>
<keyword evidence="13" id="KW-1185">Reference proteome</keyword>
<keyword evidence="5 8" id="KW-1133">Transmembrane helix</keyword>
<proteinExistence type="inferred from homology"/>
<dbReference type="SUPFAM" id="SSF50182">
    <property type="entry name" value="Sm-like ribonucleoproteins"/>
    <property type="match status" value="1"/>
</dbReference>
<evidence type="ECO:0000259" key="9">
    <source>
        <dbReference type="Pfam" id="PF00924"/>
    </source>
</evidence>
<evidence type="ECO:0000259" key="10">
    <source>
        <dbReference type="Pfam" id="PF21082"/>
    </source>
</evidence>
<dbReference type="Pfam" id="PF21088">
    <property type="entry name" value="MS_channel_1st"/>
    <property type="match status" value="1"/>
</dbReference>
<dbReference type="Gene3D" id="2.30.30.60">
    <property type="match status" value="1"/>
</dbReference>
<feature type="domain" description="Mechanosensitive ion channel MscS C-terminal" evidence="10">
    <location>
        <begin position="455"/>
        <end position="534"/>
    </location>
</feature>
<dbReference type="InterPro" id="IPR049278">
    <property type="entry name" value="MS_channel_C"/>
</dbReference>
<feature type="transmembrane region" description="Helical" evidence="8">
    <location>
        <begin position="258"/>
        <end position="279"/>
    </location>
</feature>
<protein>
    <submittedName>
        <fullName evidence="12">MscS family membrane protein</fullName>
    </submittedName>
</protein>
<accession>A0A4V2G353</accession>
<dbReference type="OrthoDB" id="9809206at2"/>
<feature type="transmembrane region" description="Helical" evidence="8">
    <location>
        <begin position="214"/>
        <end position="237"/>
    </location>
</feature>
<evidence type="ECO:0000259" key="11">
    <source>
        <dbReference type="Pfam" id="PF21088"/>
    </source>
</evidence>
<feature type="domain" description="Mechanosensitive ion channel MscS" evidence="9">
    <location>
        <begin position="378"/>
        <end position="442"/>
    </location>
</feature>
<dbReference type="Gene3D" id="3.30.70.100">
    <property type="match status" value="1"/>
</dbReference>
<dbReference type="InterPro" id="IPR006685">
    <property type="entry name" value="MscS_channel_2nd"/>
</dbReference>
<evidence type="ECO:0000256" key="2">
    <source>
        <dbReference type="ARBA" id="ARBA00008017"/>
    </source>
</evidence>
<evidence type="ECO:0000256" key="7">
    <source>
        <dbReference type="SAM" id="MobiDB-lite"/>
    </source>
</evidence>
<dbReference type="Pfam" id="PF21082">
    <property type="entry name" value="MS_channel_3rd"/>
    <property type="match status" value="1"/>
</dbReference>
<dbReference type="InterPro" id="IPR023408">
    <property type="entry name" value="MscS_beta-dom_sf"/>
</dbReference>
<dbReference type="AlphaFoldDB" id="A0A4V2G353"/>
<reference evidence="12 13" key="1">
    <citation type="submission" date="2019-02" db="EMBL/GenBank/DDBJ databases">
        <title>Genomic Encyclopedia of Archaeal and Bacterial Type Strains, Phase II (KMG-II): from individual species to whole genera.</title>
        <authorList>
            <person name="Goeker M."/>
        </authorList>
    </citation>
    <scope>NUCLEOTIDE SEQUENCE [LARGE SCALE GENOMIC DNA]</scope>
    <source>
        <strain evidence="12 13">DSM 18101</strain>
    </source>
</reference>
<sequence>MREMVFPRKQRRGVSQPLISFCALRIVLSVFLLIGLSAQSLAQIPASAPPPAKAEPATIADPLGRETPRGTMMGLAKYGEERRDYAAAARYMQLDSRQRADPVQLGKELLALHTKFEGNIELLSNEPSSWVEAGLPSDHVRAGVYKVGSTTVDVILVRVDDPQSGKIWLLSKETVAKIPGLYAQMEAEKPALKDRITAWTLGGVQLLGMSFRQWLGWLLSILVSWLVVWLLALLLSMPRRIWCRLRKVPCITIWDTPLGLPLRCIIAILLHTFFVYLLQPPLRYRVFYVRFIAALLVASVAWLVSNITDQGFKHAVKRTQAHRRGGESILIVVQRLTRVAMFIVAFVAALALFGLNVGTALAGFGIGGLAIAFAAQKTLENLLGGVSLLMDKALHIGNFCKIGNQFGTVEDIGLRSIKLRTLDQSLLVVPNGLLSQMQFENFGPRKKCLLNQHFSLRIETEAEQLRLVLDRVQSMLDQQPMIETGTSRIRVANFAGASFDLELWAYVKTNNWAEFTAIRQDVILKIAEIVEAAGTRLAAPTQLTYLSGDAVIDAGKENATVRHVIELRADNSFRFPGESRTGTE</sequence>
<evidence type="ECO:0000313" key="12">
    <source>
        <dbReference type="EMBL" id="RZU35706.1"/>
    </source>
</evidence>
<keyword evidence="4 8" id="KW-0812">Transmembrane</keyword>
<dbReference type="Pfam" id="PF00924">
    <property type="entry name" value="MS_channel_2nd"/>
    <property type="match status" value="1"/>
</dbReference>
<feature type="region of interest" description="Disordered" evidence="7">
    <location>
        <begin position="46"/>
        <end position="70"/>
    </location>
</feature>
<dbReference type="EMBL" id="SHKW01000002">
    <property type="protein sequence ID" value="RZU35706.1"/>
    <property type="molecule type" value="Genomic_DNA"/>
</dbReference>
<evidence type="ECO:0000256" key="4">
    <source>
        <dbReference type="ARBA" id="ARBA00022692"/>
    </source>
</evidence>